<evidence type="ECO:0000313" key="2">
    <source>
        <dbReference type="EMBL" id="KAK9507906.1"/>
    </source>
</evidence>
<dbReference type="AlphaFoldDB" id="A0AAW1DA63"/>
<organism evidence="2 3">
    <name type="scientific">Rhynocoris fuscipes</name>
    <dbReference type="NCBI Taxonomy" id="488301"/>
    <lineage>
        <taxon>Eukaryota</taxon>
        <taxon>Metazoa</taxon>
        <taxon>Ecdysozoa</taxon>
        <taxon>Arthropoda</taxon>
        <taxon>Hexapoda</taxon>
        <taxon>Insecta</taxon>
        <taxon>Pterygota</taxon>
        <taxon>Neoptera</taxon>
        <taxon>Paraneoptera</taxon>
        <taxon>Hemiptera</taxon>
        <taxon>Heteroptera</taxon>
        <taxon>Panheteroptera</taxon>
        <taxon>Cimicomorpha</taxon>
        <taxon>Reduviidae</taxon>
        <taxon>Harpactorinae</taxon>
        <taxon>Harpactorini</taxon>
        <taxon>Rhynocoris</taxon>
    </lineage>
</organism>
<feature type="region of interest" description="Disordered" evidence="1">
    <location>
        <begin position="39"/>
        <end position="58"/>
    </location>
</feature>
<evidence type="ECO:0000313" key="3">
    <source>
        <dbReference type="Proteomes" id="UP001461498"/>
    </source>
</evidence>
<evidence type="ECO:0000256" key="1">
    <source>
        <dbReference type="SAM" id="MobiDB-lite"/>
    </source>
</evidence>
<comment type="caution">
    <text evidence="2">The sequence shown here is derived from an EMBL/GenBank/DDBJ whole genome shotgun (WGS) entry which is preliminary data.</text>
</comment>
<accession>A0AAW1DA63</accession>
<dbReference type="Proteomes" id="UP001461498">
    <property type="component" value="Unassembled WGS sequence"/>
</dbReference>
<gene>
    <name evidence="2" type="ORF">O3M35_007668</name>
</gene>
<protein>
    <submittedName>
        <fullName evidence="2">Uncharacterized protein</fullName>
    </submittedName>
</protein>
<sequence>MEGGMNGPAVNMANVNFIVGDDSSVDDPACLDIRLDDEESNDIFPSSPGMTSNSSYNNMFGLTERRRRLRYLISD</sequence>
<feature type="compositionally biased region" description="Polar residues" evidence="1">
    <location>
        <begin position="48"/>
        <end position="58"/>
    </location>
</feature>
<dbReference type="EMBL" id="JAPXFL010000004">
    <property type="protein sequence ID" value="KAK9507906.1"/>
    <property type="molecule type" value="Genomic_DNA"/>
</dbReference>
<proteinExistence type="predicted"/>
<name>A0AAW1DA63_9HEMI</name>
<reference evidence="2 3" key="1">
    <citation type="submission" date="2022-12" db="EMBL/GenBank/DDBJ databases">
        <title>Chromosome-level genome assembly of true bugs.</title>
        <authorList>
            <person name="Ma L."/>
            <person name="Li H."/>
        </authorList>
    </citation>
    <scope>NUCLEOTIDE SEQUENCE [LARGE SCALE GENOMIC DNA]</scope>
    <source>
        <strain evidence="2">Lab_2022b</strain>
    </source>
</reference>
<keyword evidence="3" id="KW-1185">Reference proteome</keyword>